<evidence type="ECO:0000313" key="8">
    <source>
        <dbReference type="EMBL" id="VDK76173.1"/>
    </source>
</evidence>
<dbReference type="Pfam" id="PF06840">
    <property type="entry name" value="PDC10_C"/>
    <property type="match status" value="1"/>
</dbReference>
<evidence type="ECO:0000313" key="10">
    <source>
        <dbReference type="WBParaSite" id="ASIM_0002097501-mRNA-1"/>
    </source>
</evidence>
<evidence type="ECO:0000256" key="6">
    <source>
        <dbReference type="ARBA" id="ARBA00023136"/>
    </source>
</evidence>
<feature type="domain" description="Programmed cell death protein 10 dimerisation" evidence="7">
    <location>
        <begin position="10"/>
        <end position="72"/>
    </location>
</feature>
<dbReference type="OrthoDB" id="6017654at2759"/>
<accession>A0A0M3KJ03</accession>
<dbReference type="InterPro" id="IPR053750">
    <property type="entry name" value="PDCD10_Homolog"/>
</dbReference>
<dbReference type="GO" id="GO:0005737">
    <property type="term" value="C:cytoplasm"/>
    <property type="evidence" value="ECO:0007669"/>
    <property type="project" value="UniProtKB-SubCell"/>
</dbReference>
<evidence type="ECO:0000259" key="7">
    <source>
        <dbReference type="Pfam" id="PF20929"/>
    </source>
</evidence>
<reference evidence="10" key="1">
    <citation type="submission" date="2017-02" db="UniProtKB">
        <authorList>
            <consortium name="WormBaseParasite"/>
        </authorList>
    </citation>
    <scope>IDENTIFICATION</scope>
</reference>
<keyword evidence="4" id="KW-1003">Cell membrane</keyword>
<dbReference type="WBParaSite" id="ASIM_0002097501-mRNA-1">
    <property type="protein sequence ID" value="ASIM_0002097501-mRNA-1"/>
    <property type="gene ID" value="ASIM_0002097501"/>
</dbReference>
<organism evidence="10">
    <name type="scientific">Anisakis simplex</name>
    <name type="common">Herring worm</name>
    <dbReference type="NCBI Taxonomy" id="6269"/>
    <lineage>
        <taxon>Eukaryota</taxon>
        <taxon>Metazoa</taxon>
        <taxon>Ecdysozoa</taxon>
        <taxon>Nematoda</taxon>
        <taxon>Chromadorea</taxon>
        <taxon>Rhabditida</taxon>
        <taxon>Spirurina</taxon>
        <taxon>Ascaridomorpha</taxon>
        <taxon>Ascaridoidea</taxon>
        <taxon>Anisakidae</taxon>
        <taxon>Anisakis</taxon>
        <taxon>Anisakis simplex complex</taxon>
    </lineage>
</organism>
<evidence type="ECO:0000256" key="3">
    <source>
        <dbReference type="ARBA" id="ARBA00009181"/>
    </source>
</evidence>
<dbReference type="GO" id="GO:0005886">
    <property type="term" value="C:plasma membrane"/>
    <property type="evidence" value="ECO:0007669"/>
    <property type="project" value="UniProtKB-SubCell"/>
</dbReference>
<protein>
    <submittedName>
        <fullName evidence="10">Mediator complex subunit 10</fullName>
    </submittedName>
</protein>
<keyword evidence="9" id="KW-1185">Reference proteome</keyword>
<dbReference type="GO" id="GO:0090443">
    <property type="term" value="C:FAR/SIN/STRIPAK complex"/>
    <property type="evidence" value="ECO:0007669"/>
    <property type="project" value="TreeGrafter"/>
</dbReference>
<reference evidence="8 9" key="2">
    <citation type="submission" date="2018-11" db="EMBL/GenBank/DDBJ databases">
        <authorList>
            <consortium name="Pathogen Informatics"/>
        </authorList>
    </citation>
    <scope>NUCLEOTIDE SEQUENCE [LARGE SCALE GENOMIC DNA]</scope>
</reference>
<dbReference type="InterPro" id="IPR048288">
    <property type="entry name" value="PDCD10_N"/>
</dbReference>
<keyword evidence="6" id="KW-0472">Membrane</keyword>
<dbReference type="EMBL" id="UYRR01039352">
    <property type="protein sequence ID" value="VDK76173.1"/>
    <property type="molecule type" value="Genomic_DNA"/>
</dbReference>
<dbReference type="InterPro" id="IPR009652">
    <property type="entry name" value="PDCD10"/>
</dbReference>
<evidence type="ECO:0000256" key="2">
    <source>
        <dbReference type="ARBA" id="ARBA00004496"/>
    </source>
</evidence>
<dbReference type="GO" id="GO:0019901">
    <property type="term" value="F:protein kinase binding"/>
    <property type="evidence" value="ECO:0007669"/>
    <property type="project" value="TreeGrafter"/>
</dbReference>
<keyword evidence="5" id="KW-0963">Cytoplasm</keyword>
<dbReference type="GO" id="GO:1903358">
    <property type="term" value="P:regulation of Golgi organization"/>
    <property type="evidence" value="ECO:0007669"/>
    <property type="project" value="TreeGrafter"/>
</dbReference>
<evidence type="ECO:0000256" key="5">
    <source>
        <dbReference type="ARBA" id="ARBA00022490"/>
    </source>
</evidence>
<dbReference type="PANTHER" id="PTHR13250">
    <property type="entry name" value="TF-1 CELL APOPTOSIS RELATED PROTEIN-15"/>
    <property type="match status" value="1"/>
</dbReference>
<dbReference type="AlphaFoldDB" id="A0A0M3KJ03"/>
<dbReference type="Gene3D" id="1.20.120.1950">
    <property type="match status" value="1"/>
</dbReference>
<evidence type="ECO:0000256" key="4">
    <source>
        <dbReference type="ARBA" id="ARBA00022475"/>
    </source>
</evidence>
<comment type="similarity">
    <text evidence="3">Belongs to the PDCD10 family.</text>
</comment>
<dbReference type="PANTHER" id="PTHR13250:SF1">
    <property type="entry name" value="PROGRAMMED CELL DEATH PROTEIN 10"/>
    <property type="match status" value="1"/>
</dbReference>
<comment type="subcellular location">
    <subcellularLocation>
        <location evidence="1">Cell membrane</location>
        <topology evidence="1">Peripheral membrane protein</topology>
    </subcellularLocation>
    <subcellularLocation>
        <location evidence="2">Cytoplasm</location>
    </subcellularLocation>
</comment>
<evidence type="ECO:0000256" key="1">
    <source>
        <dbReference type="ARBA" id="ARBA00004202"/>
    </source>
</evidence>
<sequence>MNMSEEGGNLGAMTYQCLISGVIERVMQSRRDNPNAVQLLQSLREIMRNAEIASPSFLFDFTKIILNDSKLNINLQEAYLRMQANAPTDDLELPLAKEPQFIELSKRAIALRRVLARV</sequence>
<name>A0A0M3KJ03_ANISI</name>
<evidence type="ECO:0000313" key="9">
    <source>
        <dbReference type="Proteomes" id="UP000267096"/>
    </source>
</evidence>
<dbReference type="Proteomes" id="UP000267096">
    <property type="component" value="Unassembled WGS sequence"/>
</dbReference>
<proteinExistence type="inferred from homology"/>
<gene>
    <name evidence="8" type="ORF">ASIM_LOCUS20350</name>
</gene>
<dbReference type="Pfam" id="PF20929">
    <property type="entry name" value="PDCD10_N"/>
    <property type="match status" value="1"/>
</dbReference>